<proteinExistence type="predicted"/>
<dbReference type="Pfam" id="PF07841">
    <property type="entry name" value="DM4_12"/>
    <property type="match status" value="1"/>
</dbReference>
<dbReference type="PANTHER" id="PTHR21398:SF7">
    <property type="entry name" value="LP19941P"/>
    <property type="match status" value="1"/>
</dbReference>
<gene>
    <name evidence="2" type="ORF">Zmor_001504</name>
</gene>
<feature type="chain" id="PRO_5041440952" evidence="1">
    <location>
        <begin position="21"/>
        <end position="213"/>
    </location>
</feature>
<accession>A0AA38J3U5</accession>
<evidence type="ECO:0000256" key="1">
    <source>
        <dbReference type="SAM" id="SignalP"/>
    </source>
</evidence>
<feature type="signal peptide" evidence="1">
    <location>
        <begin position="1"/>
        <end position="20"/>
    </location>
</feature>
<name>A0AA38J3U5_9CUCU</name>
<protein>
    <submittedName>
        <fullName evidence="2">Uncharacterized protein</fullName>
    </submittedName>
</protein>
<comment type="caution">
    <text evidence="2">The sequence shown here is derived from an EMBL/GenBank/DDBJ whole genome shotgun (WGS) entry which is preliminary data.</text>
</comment>
<keyword evidence="3" id="KW-1185">Reference proteome</keyword>
<dbReference type="PANTHER" id="PTHR21398">
    <property type="entry name" value="AGAP007094-PA"/>
    <property type="match status" value="1"/>
</dbReference>
<dbReference type="EMBL" id="JALNTZ010000001">
    <property type="protein sequence ID" value="KAJ3666049.1"/>
    <property type="molecule type" value="Genomic_DNA"/>
</dbReference>
<dbReference type="AlphaFoldDB" id="A0AA38J3U5"/>
<sequence>MEIPLYLIGVFMLFVPEINSGGSRNDNVILSRRKRYVAFPDGSTLIWAFCMTAQTILPMGIFTEGVNWGVAYDLPNRTTFREYFEDKSNYILRRRHRRDLYSKAEVIMDSMGFDGRSCIYRALCEASRLRRKSPTLSEELIRLVFKFPGQSISLFEPEEHRLYHSAYRRGRENKQQDCARMFPACSISLIDLALGYYNDYAEEPHYQVSRSNL</sequence>
<dbReference type="SMART" id="SM00718">
    <property type="entry name" value="DM4_12"/>
    <property type="match status" value="1"/>
</dbReference>
<organism evidence="2 3">
    <name type="scientific">Zophobas morio</name>
    <dbReference type="NCBI Taxonomy" id="2755281"/>
    <lineage>
        <taxon>Eukaryota</taxon>
        <taxon>Metazoa</taxon>
        <taxon>Ecdysozoa</taxon>
        <taxon>Arthropoda</taxon>
        <taxon>Hexapoda</taxon>
        <taxon>Insecta</taxon>
        <taxon>Pterygota</taxon>
        <taxon>Neoptera</taxon>
        <taxon>Endopterygota</taxon>
        <taxon>Coleoptera</taxon>
        <taxon>Polyphaga</taxon>
        <taxon>Cucujiformia</taxon>
        <taxon>Tenebrionidae</taxon>
        <taxon>Zophobas</taxon>
    </lineage>
</organism>
<evidence type="ECO:0000313" key="2">
    <source>
        <dbReference type="EMBL" id="KAJ3666049.1"/>
    </source>
</evidence>
<evidence type="ECO:0000313" key="3">
    <source>
        <dbReference type="Proteomes" id="UP001168821"/>
    </source>
</evidence>
<dbReference type="Proteomes" id="UP001168821">
    <property type="component" value="Unassembled WGS sequence"/>
</dbReference>
<dbReference type="InterPro" id="IPR006631">
    <property type="entry name" value="DM4_12"/>
</dbReference>
<reference evidence="2" key="1">
    <citation type="journal article" date="2023" name="G3 (Bethesda)">
        <title>Whole genome assemblies of Zophobas morio and Tenebrio molitor.</title>
        <authorList>
            <person name="Kaur S."/>
            <person name="Stinson S.A."/>
            <person name="diCenzo G.C."/>
        </authorList>
    </citation>
    <scope>NUCLEOTIDE SEQUENCE</scope>
    <source>
        <strain evidence="2">QUZm001</strain>
    </source>
</reference>
<keyword evidence="1" id="KW-0732">Signal</keyword>